<name>A0A5E4QD40_9NEOP</name>
<feature type="region of interest" description="Disordered" evidence="1">
    <location>
        <begin position="1"/>
        <end position="46"/>
    </location>
</feature>
<proteinExistence type="predicted"/>
<feature type="compositionally biased region" description="Basic and acidic residues" evidence="1">
    <location>
        <begin position="25"/>
        <end position="46"/>
    </location>
</feature>
<accession>A0A5E4QD40</accession>
<gene>
    <name evidence="2" type="ORF">LSINAPIS_LOCUS6739</name>
</gene>
<dbReference type="AlphaFoldDB" id="A0A5E4QD40"/>
<feature type="compositionally biased region" description="Polar residues" evidence="1">
    <location>
        <begin position="1"/>
        <end position="21"/>
    </location>
</feature>
<organism evidence="2 3">
    <name type="scientific">Leptidea sinapis</name>
    <dbReference type="NCBI Taxonomy" id="189913"/>
    <lineage>
        <taxon>Eukaryota</taxon>
        <taxon>Metazoa</taxon>
        <taxon>Ecdysozoa</taxon>
        <taxon>Arthropoda</taxon>
        <taxon>Hexapoda</taxon>
        <taxon>Insecta</taxon>
        <taxon>Pterygota</taxon>
        <taxon>Neoptera</taxon>
        <taxon>Endopterygota</taxon>
        <taxon>Lepidoptera</taxon>
        <taxon>Glossata</taxon>
        <taxon>Ditrysia</taxon>
        <taxon>Papilionoidea</taxon>
        <taxon>Pieridae</taxon>
        <taxon>Dismorphiinae</taxon>
        <taxon>Leptidea</taxon>
    </lineage>
</organism>
<dbReference type="Proteomes" id="UP000324832">
    <property type="component" value="Unassembled WGS sequence"/>
</dbReference>
<dbReference type="EMBL" id="FZQP02002148">
    <property type="protein sequence ID" value="VVC94895.1"/>
    <property type="molecule type" value="Genomic_DNA"/>
</dbReference>
<protein>
    <submittedName>
        <fullName evidence="2">Uncharacterized protein</fullName>
    </submittedName>
</protein>
<evidence type="ECO:0000313" key="3">
    <source>
        <dbReference type="Proteomes" id="UP000324832"/>
    </source>
</evidence>
<sequence length="72" mass="8287">MSSNNLSQSEYSPSDLDSPQPLNHGDIKHSPDKSLKNSHNEMHAKRIQSLRKELEYLKATEWKFEYGKGLSQ</sequence>
<reference evidence="2 3" key="1">
    <citation type="submission" date="2017-07" db="EMBL/GenBank/DDBJ databases">
        <authorList>
            <person name="Talla V."/>
            <person name="Backstrom N."/>
        </authorList>
    </citation>
    <scope>NUCLEOTIDE SEQUENCE [LARGE SCALE GENOMIC DNA]</scope>
</reference>
<evidence type="ECO:0000313" key="2">
    <source>
        <dbReference type="EMBL" id="VVC94895.1"/>
    </source>
</evidence>
<evidence type="ECO:0000256" key="1">
    <source>
        <dbReference type="SAM" id="MobiDB-lite"/>
    </source>
</evidence>
<keyword evidence="3" id="KW-1185">Reference proteome</keyword>